<evidence type="ECO:0000313" key="3">
    <source>
        <dbReference type="Proteomes" id="UP001050691"/>
    </source>
</evidence>
<keyword evidence="3" id="KW-1185">Reference proteome</keyword>
<proteinExistence type="predicted"/>
<evidence type="ECO:0000256" key="1">
    <source>
        <dbReference type="SAM" id="MobiDB-lite"/>
    </source>
</evidence>
<dbReference type="CDD" id="cd02440">
    <property type="entry name" value="AdoMet_MTases"/>
    <property type="match status" value="1"/>
</dbReference>
<evidence type="ECO:0008006" key="4">
    <source>
        <dbReference type="Google" id="ProtNLM"/>
    </source>
</evidence>
<protein>
    <recommendedName>
        <fullName evidence="4">Methyltransferase domain-containing protein</fullName>
    </recommendedName>
</protein>
<dbReference type="Proteomes" id="UP001050691">
    <property type="component" value="Unassembled WGS sequence"/>
</dbReference>
<comment type="caution">
    <text evidence="2">The sequence shown here is derived from an EMBL/GenBank/DDBJ whole genome shotgun (WGS) entry which is preliminary data.</text>
</comment>
<dbReference type="Gene3D" id="3.40.50.150">
    <property type="entry name" value="Vaccinia Virus protein VP39"/>
    <property type="match status" value="1"/>
</dbReference>
<feature type="region of interest" description="Disordered" evidence="1">
    <location>
        <begin position="203"/>
        <end position="239"/>
    </location>
</feature>
<sequence>MTYIENIKALGGSALLNNASFNFSPAQQNVLESIISDAYQLSILAGNVSIPGIPLNSLLNLTLEDYASLLFKYNPTCLRDLGLQNVPHRVQVGYSTPYTLPSSFRAGTNTAGCSNSTAPAFCQIITSDPTQRQATVAPLDLTGVAPVCPMSGTLGPMLYYITETSDALSVDPTKRQAQEGNRFTTLDPNGIIRTSAFRLFSLGARPGTRPDSNSHASDETGRKSCARSSRRGTSSSVTERKPLVELKTTYLQNDAVGTEAEYERLDSIHNAIRGIQNGALSWVSLENPKYILDMGCGSAAWAIQAAETFPEAEVLAVDIIPKPNRRFPDNLKYQQVNLCEPPPPQFKPKTFDAIHARLLFVHLPNYKEILQKTVEMLKPGGWLFITDIVTVPYGIRNPLPSNLRRYFKGRANMIASTGGTPYIGQELGVVLNSFPELIEVNVRKMAVPVSQWQDESLDPALRELAAIMRRSLVFGIKSAPQFGLSEEEVIHDLDNPDNNIYVDLYFTWSRRLQFKLQPEV</sequence>
<dbReference type="PANTHER" id="PTHR43591:SF24">
    <property type="entry name" value="2-METHOXY-6-POLYPRENYL-1,4-BENZOQUINOL METHYLASE, MITOCHONDRIAL"/>
    <property type="match status" value="1"/>
</dbReference>
<dbReference type="EMBL" id="BPWL01000010">
    <property type="protein sequence ID" value="GJJ15246.1"/>
    <property type="molecule type" value="Genomic_DNA"/>
</dbReference>
<name>A0AAV5ASC6_9AGAM</name>
<reference evidence="2" key="1">
    <citation type="submission" date="2021-10" db="EMBL/GenBank/DDBJ databases">
        <title>De novo Genome Assembly of Clathrus columnatus (Basidiomycota, Fungi) Using Illumina and Nanopore Sequence Data.</title>
        <authorList>
            <person name="Ogiso-Tanaka E."/>
            <person name="Itagaki H."/>
            <person name="Hosoya T."/>
            <person name="Hosaka K."/>
        </authorList>
    </citation>
    <scope>NUCLEOTIDE SEQUENCE</scope>
    <source>
        <strain evidence="2">MO-923</strain>
    </source>
</reference>
<dbReference type="SUPFAM" id="SSF53335">
    <property type="entry name" value="S-adenosyl-L-methionine-dependent methyltransferases"/>
    <property type="match status" value="1"/>
</dbReference>
<dbReference type="PANTHER" id="PTHR43591">
    <property type="entry name" value="METHYLTRANSFERASE"/>
    <property type="match status" value="1"/>
</dbReference>
<dbReference type="InterPro" id="IPR029063">
    <property type="entry name" value="SAM-dependent_MTases_sf"/>
</dbReference>
<organism evidence="2 3">
    <name type="scientific">Clathrus columnatus</name>
    <dbReference type="NCBI Taxonomy" id="1419009"/>
    <lineage>
        <taxon>Eukaryota</taxon>
        <taxon>Fungi</taxon>
        <taxon>Dikarya</taxon>
        <taxon>Basidiomycota</taxon>
        <taxon>Agaricomycotina</taxon>
        <taxon>Agaricomycetes</taxon>
        <taxon>Phallomycetidae</taxon>
        <taxon>Phallales</taxon>
        <taxon>Clathraceae</taxon>
        <taxon>Clathrus</taxon>
    </lineage>
</organism>
<dbReference type="Pfam" id="PF13489">
    <property type="entry name" value="Methyltransf_23"/>
    <property type="match status" value="1"/>
</dbReference>
<evidence type="ECO:0000313" key="2">
    <source>
        <dbReference type="EMBL" id="GJJ15246.1"/>
    </source>
</evidence>
<gene>
    <name evidence="2" type="ORF">Clacol_009522</name>
</gene>
<dbReference type="GO" id="GO:0008168">
    <property type="term" value="F:methyltransferase activity"/>
    <property type="evidence" value="ECO:0007669"/>
    <property type="project" value="TreeGrafter"/>
</dbReference>
<accession>A0AAV5ASC6</accession>
<dbReference type="AlphaFoldDB" id="A0AAV5ASC6"/>